<evidence type="ECO:0000313" key="2">
    <source>
        <dbReference type="Proteomes" id="UP000663908"/>
    </source>
</evidence>
<gene>
    <name evidence="1" type="ORF">S1361_14190</name>
</gene>
<dbReference type="RefSeq" id="WP_341829319.1">
    <property type="nucleotide sequence ID" value="NZ_CP071839.1"/>
</dbReference>
<dbReference type="Proteomes" id="UP000663908">
    <property type="component" value="Chromosome"/>
</dbReference>
<organism evidence="1 2">
    <name type="scientific">Streptomyces cyanogenus</name>
    <dbReference type="NCBI Taxonomy" id="80860"/>
    <lineage>
        <taxon>Bacteria</taxon>
        <taxon>Bacillati</taxon>
        <taxon>Actinomycetota</taxon>
        <taxon>Actinomycetes</taxon>
        <taxon>Kitasatosporales</taxon>
        <taxon>Streptomycetaceae</taxon>
        <taxon>Streptomyces</taxon>
    </lineage>
</organism>
<evidence type="ECO:0000313" key="1">
    <source>
        <dbReference type="EMBL" id="QTD98505.1"/>
    </source>
</evidence>
<accession>A0ABX7TT96</accession>
<proteinExistence type="predicted"/>
<dbReference type="EMBL" id="CP071839">
    <property type="protein sequence ID" value="QTD98505.1"/>
    <property type="molecule type" value="Genomic_DNA"/>
</dbReference>
<sequence length="45" mass="4590">MAGTCSGNRVRCRPVGAVSPVIAGRAQAARTASLGYRVCAENSKP</sequence>
<name>A0ABX7TT96_STRCY</name>
<protein>
    <submittedName>
        <fullName evidence="1">Uncharacterized protein</fullName>
    </submittedName>
</protein>
<keyword evidence="2" id="KW-1185">Reference proteome</keyword>
<reference evidence="1 2" key="1">
    <citation type="submission" date="2021-03" db="EMBL/GenBank/DDBJ databases">
        <title>Complete genome sequence of Streptomyces cyanogenus S136, producer of anticancer angucycline landomycin A.</title>
        <authorList>
            <person name="Hrab P."/>
            <person name="Ruckert C."/>
            <person name="Busche T."/>
            <person name="Ostash I."/>
            <person name="Kalinowski J."/>
            <person name="Fedorenko V."/>
            <person name="Yushchuk O."/>
            <person name="Ostash B."/>
        </authorList>
    </citation>
    <scope>NUCLEOTIDE SEQUENCE [LARGE SCALE GENOMIC DNA]</scope>
    <source>
        <strain evidence="1 2">S136</strain>
    </source>
</reference>